<feature type="region of interest" description="Disordered" evidence="1">
    <location>
        <begin position="1"/>
        <end position="54"/>
    </location>
</feature>
<gene>
    <name evidence="2" type="ORF">MKZ38_006151</name>
</gene>
<protein>
    <submittedName>
        <fullName evidence="2">Uncharacterized protein</fullName>
    </submittedName>
</protein>
<organism evidence="2 3">
    <name type="scientific">Zalerion maritima</name>
    <dbReference type="NCBI Taxonomy" id="339359"/>
    <lineage>
        <taxon>Eukaryota</taxon>
        <taxon>Fungi</taxon>
        <taxon>Dikarya</taxon>
        <taxon>Ascomycota</taxon>
        <taxon>Pezizomycotina</taxon>
        <taxon>Sordariomycetes</taxon>
        <taxon>Lulworthiomycetidae</taxon>
        <taxon>Lulworthiales</taxon>
        <taxon>Lulworthiaceae</taxon>
        <taxon>Zalerion</taxon>
    </lineage>
</organism>
<dbReference type="AlphaFoldDB" id="A0AAD5RK66"/>
<keyword evidence="3" id="KW-1185">Reference proteome</keyword>
<reference evidence="2" key="1">
    <citation type="submission" date="2022-07" db="EMBL/GenBank/DDBJ databases">
        <title>Draft genome sequence of Zalerion maritima ATCC 34329, a (micro)plastics degrading marine fungus.</title>
        <authorList>
            <person name="Paco A."/>
            <person name="Goncalves M.F.M."/>
            <person name="Rocha-Santos T.A.P."/>
            <person name="Alves A."/>
        </authorList>
    </citation>
    <scope>NUCLEOTIDE SEQUENCE</scope>
    <source>
        <strain evidence="2">ATCC 34329</strain>
    </source>
</reference>
<evidence type="ECO:0000313" key="3">
    <source>
        <dbReference type="Proteomes" id="UP001201980"/>
    </source>
</evidence>
<comment type="caution">
    <text evidence="2">The sequence shown here is derived from an EMBL/GenBank/DDBJ whole genome shotgun (WGS) entry which is preliminary data.</text>
</comment>
<dbReference type="Proteomes" id="UP001201980">
    <property type="component" value="Unassembled WGS sequence"/>
</dbReference>
<evidence type="ECO:0000313" key="2">
    <source>
        <dbReference type="EMBL" id="KAJ2895829.1"/>
    </source>
</evidence>
<proteinExistence type="predicted"/>
<dbReference type="EMBL" id="JAKWBI020000372">
    <property type="protein sequence ID" value="KAJ2895829.1"/>
    <property type="molecule type" value="Genomic_DNA"/>
</dbReference>
<sequence>MPSGMASAAAIAPAPSPLRCPLTPYRMAAATTEAETYGDSRPSPDDGARSIDSKDAVFAEGYAGVCPRGSTPYCGPDQQPTFWAPPGQYNSPSKQPASDVRYWWHFYKRSSNSREDWPVSKSATSKGSAGEKHYHGGFLSWSHGRCASRRHTPDRYSVKVEGTPRPEQWLHKRQAAKQLLGALTTPGGFRNNDCIASGHGASGPGGAAVTCDISPCNGATSFYMPTPRQVKKRFKVWALDVWHWTIFPAAPRPPSRVVQRAPILAIRCARSGSATGSN</sequence>
<name>A0AAD5RK66_9PEZI</name>
<feature type="compositionally biased region" description="Low complexity" evidence="1">
    <location>
        <begin position="1"/>
        <end position="13"/>
    </location>
</feature>
<accession>A0AAD5RK66</accession>
<evidence type="ECO:0000256" key="1">
    <source>
        <dbReference type="SAM" id="MobiDB-lite"/>
    </source>
</evidence>
<feature type="compositionally biased region" description="Basic and acidic residues" evidence="1">
    <location>
        <begin position="42"/>
        <end position="54"/>
    </location>
</feature>